<gene>
    <name evidence="2" type="ORF">TELCIR_15800</name>
</gene>
<accession>A0A2G9TZH2</accession>
<dbReference type="AlphaFoldDB" id="A0A2G9TZH2"/>
<evidence type="ECO:0000313" key="2">
    <source>
        <dbReference type="EMBL" id="PIO62630.1"/>
    </source>
</evidence>
<proteinExistence type="predicted"/>
<sequence length="193" mass="22326">MDNYGLPYDAGSPQCSDDELDRGSPQGMFSDGEEENRVRGCDFCLQERRWIEKVRELRVPCEAECLALAQKQVDMQEYYQKKFKRGAQKGSECGKTDSIMISHFVLDEKKMNSDQFREAMLRKLCPAQCNGCNNAALELHQEYAAYSFADDWRRGLMFSIEAESRSHELILATMRRSIAETRRNWEIVNQVSI</sequence>
<evidence type="ECO:0000313" key="3">
    <source>
        <dbReference type="Proteomes" id="UP000230423"/>
    </source>
</evidence>
<evidence type="ECO:0000256" key="1">
    <source>
        <dbReference type="SAM" id="MobiDB-lite"/>
    </source>
</evidence>
<organism evidence="2 3">
    <name type="scientific">Teladorsagia circumcincta</name>
    <name type="common">Brown stomach worm</name>
    <name type="synonym">Ostertagia circumcincta</name>
    <dbReference type="NCBI Taxonomy" id="45464"/>
    <lineage>
        <taxon>Eukaryota</taxon>
        <taxon>Metazoa</taxon>
        <taxon>Ecdysozoa</taxon>
        <taxon>Nematoda</taxon>
        <taxon>Chromadorea</taxon>
        <taxon>Rhabditida</taxon>
        <taxon>Rhabditina</taxon>
        <taxon>Rhabditomorpha</taxon>
        <taxon>Strongyloidea</taxon>
        <taxon>Trichostrongylidae</taxon>
        <taxon>Teladorsagia</taxon>
    </lineage>
</organism>
<feature type="region of interest" description="Disordered" evidence="1">
    <location>
        <begin position="1"/>
        <end position="33"/>
    </location>
</feature>
<name>A0A2G9TZH2_TELCI</name>
<dbReference type="Proteomes" id="UP000230423">
    <property type="component" value="Unassembled WGS sequence"/>
</dbReference>
<protein>
    <submittedName>
        <fullName evidence="2">Uncharacterized protein</fullName>
    </submittedName>
</protein>
<keyword evidence="3" id="KW-1185">Reference proteome</keyword>
<reference evidence="2 3" key="1">
    <citation type="submission" date="2015-09" db="EMBL/GenBank/DDBJ databases">
        <title>Draft genome of the parasitic nematode Teladorsagia circumcincta isolate WARC Sus (inbred).</title>
        <authorList>
            <person name="Mitreva M."/>
        </authorList>
    </citation>
    <scope>NUCLEOTIDE SEQUENCE [LARGE SCALE GENOMIC DNA]</scope>
    <source>
        <strain evidence="2 3">S</strain>
    </source>
</reference>
<dbReference type="EMBL" id="KZ351865">
    <property type="protein sequence ID" value="PIO62630.1"/>
    <property type="molecule type" value="Genomic_DNA"/>
</dbReference>